<comment type="cofactor">
    <cofactor evidence="1 10">
        <name>FMN</name>
        <dbReference type="ChEBI" id="CHEBI:58210"/>
    </cofactor>
</comment>
<dbReference type="AlphaFoldDB" id="A0A425DHX5"/>
<keyword evidence="3" id="KW-0285">Flavoprotein</keyword>
<evidence type="ECO:0000256" key="7">
    <source>
        <dbReference type="ARBA" id="ARBA00022884"/>
    </source>
</evidence>
<dbReference type="Gene3D" id="3.20.20.70">
    <property type="entry name" value="Aldolase class I"/>
    <property type="match status" value="1"/>
</dbReference>
<dbReference type="InterPro" id="IPR035587">
    <property type="entry name" value="DUS-like_FMN-bd"/>
</dbReference>
<evidence type="ECO:0000256" key="3">
    <source>
        <dbReference type="ARBA" id="ARBA00022630"/>
    </source>
</evidence>
<organism evidence="13 14">
    <name type="scientific">Aphanomyces astaci</name>
    <name type="common">Crayfish plague agent</name>
    <dbReference type="NCBI Taxonomy" id="112090"/>
    <lineage>
        <taxon>Eukaryota</taxon>
        <taxon>Sar</taxon>
        <taxon>Stramenopiles</taxon>
        <taxon>Oomycota</taxon>
        <taxon>Saprolegniomycetes</taxon>
        <taxon>Saprolegniales</taxon>
        <taxon>Verrucalvaceae</taxon>
        <taxon>Aphanomyces</taxon>
    </lineage>
</organism>
<reference evidence="13" key="1">
    <citation type="submission" date="2018-07" db="EMBL/GenBank/DDBJ databases">
        <title>Annotation of Aphanomyces astaci genome assembly.</title>
        <authorList>
            <person name="Studholme D.J."/>
        </authorList>
    </citation>
    <scope>NUCLEOTIDE SEQUENCE [LARGE SCALE GENOMIC DNA]</scope>
    <source>
        <strain evidence="13">Pc</strain>
    </source>
</reference>
<name>A0A425DHX5_APHAT</name>
<sequence>MARKPAKSSSPSSRVPIVSVAPMVDVTDRHFRSLIRIMTKRTLLYTPMFLARRVAQRKRHEVAQMLLFRPEELPLAVQLGGNDVRHIMGAARKCQDAGFSEINLNLGCPAGTAQERNFGATLMKPPHDKITHLVRTMTSQLDTPVSVKVRIGVDSHDDYPFFRDFIGRLHAQGGCNRFVVHARKALLDGISTRQNRLDELVPLRHEWVYRLKQEMPHVLRQYAEYALAEQDQGVESRREMLLRPTNQLFQGLPVEKRVFASLLRSPSAADRPQMFGQELLQVLQQLPAAVDSERKHMATQKRWSPRYQQQRPDTPQKRAIKAIQSPFPAWAKKKKPNK</sequence>
<keyword evidence="7" id="KW-0694">RNA-binding</keyword>
<dbReference type="PANTHER" id="PTHR42907:SF1">
    <property type="entry name" value="FMN-LINKED OXIDOREDUCTASES SUPERFAMILY PROTEIN"/>
    <property type="match status" value="1"/>
</dbReference>
<dbReference type="InterPro" id="IPR004653">
    <property type="entry name" value="DusA"/>
</dbReference>
<accession>A0A425DHX5</accession>
<evidence type="ECO:0000256" key="5">
    <source>
        <dbReference type="ARBA" id="ARBA00022694"/>
    </source>
</evidence>
<dbReference type="CDD" id="cd02801">
    <property type="entry name" value="DUS_like_FMN"/>
    <property type="match status" value="1"/>
</dbReference>
<feature type="binding site" evidence="10">
    <location>
        <position position="181"/>
    </location>
    <ligand>
        <name>FMN</name>
        <dbReference type="ChEBI" id="CHEBI:58210"/>
    </ligand>
</feature>
<evidence type="ECO:0000313" key="13">
    <source>
        <dbReference type="EMBL" id="RQM28901.1"/>
    </source>
</evidence>
<dbReference type="GO" id="GO:0000049">
    <property type="term" value="F:tRNA binding"/>
    <property type="evidence" value="ECO:0007669"/>
    <property type="project" value="UniProtKB-KW"/>
</dbReference>
<feature type="binding site" evidence="10">
    <location>
        <position position="148"/>
    </location>
    <ligand>
        <name>FMN</name>
        <dbReference type="ChEBI" id="CHEBI:58210"/>
    </ligand>
</feature>
<dbReference type="SUPFAM" id="SSF51395">
    <property type="entry name" value="FMN-linked oxidoreductases"/>
    <property type="match status" value="1"/>
</dbReference>
<dbReference type="EMBL" id="MZMZ02001591">
    <property type="protein sequence ID" value="RQM28901.1"/>
    <property type="molecule type" value="Genomic_DNA"/>
</dbReference>
<evidence type="ECO:0000256" key="2">
    <source>
        <dbReference type="ARBA" id="ARBA00022555"/>
    </source>
</evidence>
<keyword evidence="14" id="KW-1185">Reference proteome</keyword>
<proteinExistence type="predicted"/>
<evidence type="ECO:0000256" key="1">
    <source>
        <dbReference type="ARBA" id="ARBA00001917"/>
    </source>
</evidence>
<evidence type="ECO:0000256" key="9">
    <source>
        <dbReference type="PIRSR" id="PIRSR006621-1"/>
    </source>
</evidence>
<evidence type="ECO:0000256" key="4">
    <source>
        <dbReference type="ARBA" id="ARBA00022643"/>
    </source>
</evidence>
<feature type="binding site" evidence="10">
    <location>
        <begin position="22"/>
        <end position="24"/>
    </location>
    <ligand>
        <name>FMN</name>
        <dbReference type="ChEBI" id="CHEBI:58210"/>
    </ligand>
</feature>
<dbReference type="GO" id="GO:0017150">
    <property type="term" value="F:tRNA dihydrouridine synthase activity"/>
    <property type="evidence" value="ECO:0007669"/>
    <property type="project" value="InterPro"/>
</dbReference>
<evidence type="ECO:0000259" key="12">
    <source>
        <dbReference type="Pfam" id="PF01207"/>
    </source>
</evidence>
<keyword evidence="4 10" id="KW-0288">FMN</keyword>
<keyword evidence="6" id="KW-0521">NADP</keyword>
<dbReference type="Pfam" id="PF01207">
    <property type="entry name" value="Dus"/>
    <property type="match status" value="1"/>
</dbReference>
<protein>
    <recommendedName>
        <fullName evidence="12">DUS-like FMN-binding domain-containing protein</fullName>
    </recommendedName>
</protein>
<evidence type="ECO:0000256" key="10">
    <source>
        <dbReference type="PIRSR" id="PIRSR006621-2"/>
    </source>
</evidence>
<evidence type="ECO:0000256" key="6">
    <source>
        <dbReference type="ARBA" id="ARBA00022857"/>
    </source>
</evidence>
<dbReference type="InterPro" id="IPR013785">
    <property type="entry name" value="Aldolase_TIM"/>
</dbReference>
<feature type="active site" description="Proton donor" evidence="9">
    <location>
        <position position="108"/>
    </location>
</feature>
<feature type="domain" description="DUS-like FMN-binding" evidence="12">
    <location>
        <begin position="20"/>
        <end position="216"/>
    </location>
</feature>
<keyword evidence="8" id="KW-0560">Oxidoreductase</keyword>
<feature type="binding site" evidence="10">
    <location>
        <position position="78"/>
    </location>
    <ligand>
        <name>FMN</name>
        <dbReference type="ChEBI" id="CHEBI:58210"/>
    </ligand>
</feature>
<dbReference type="PROSITE" id="PS01136">
    <property type="entry name" value="UPF0034"/>
    <property type="match status" value="1"/>
</dbReference>
<gene>
    <name evidence="13" type="ORF">B5M09_003318</name>
</gene>
<comment type="caution">
    <text evidence="13">The sequence shown here is derived from an EMBL/GenBank/DDBJ whole genome shotgun (WGS) entry which is preliminary data.</text>
</comment>
<evidence type="ECO:0000313" key="14">
    <source>
        <dbReference type="Proteomes" id="UP000284702"/>
    </source>
</evidence>
<dbReference type="GO" id="GO:0050660">
    <property type="term" value="F:flavin adenine dinucleotide binding"/>
    <property type="evidence" value="ECO:0007669"/>
    <property type="project" value="InterPro"/>
</dbReference>
<dbReference type="PANTHER" id="PTHR42907">
    <property type="entry name" value="FMN-LINKED OXIDOREDUCTASES SUPERFAMILY PROTEIN"/>
    <property type="match status" value="1"/>
</dbReference>
<keyword evidence="2" id="KW-0820">tRNA-binding</keyword>
<dbReference type="InterPro" id="IPR018517">
    <property type="entry name" value="tRNA_hU_synthase_CS"/>
</dbReference>
<evidence type="ECO:0000256" key="8">
    <source>
        <dbReference type="ARBA" id="ARBA00023002"/>
    </source>
</evidence>
<dbReference type="Proteomes" id="UP000284702">
    <property type="component" value="Unassembled WGS sequence"/>
</dbReference>
<keyword evidence="5" id="KW-0819">tRNA processing</keyword>
<evidence type="ECO:0000256" key="11">
    <source>
        <dbReference type="SAM" id="MobiDB-lite"/>
    </source>
</evidence>
<dbReference type="VEuPathDB" id="FungiDB:H257_14696"/>
<feature type="region of interest" description="Disordered" evidence="11">
    <location>
        <begin position="293"/>
        <end position="318"/>
    </location>
</feature>
<keyword evidence="10" id="KW-0547">Nucleotide-binding</keyword>